<feature type="transmembrane region" description="Helical" evidence="1">
    <location>
        <begin position="75"/>
        <end position="94"/>
    </location>
</feature>
<evidence type="ECO:0008006" key="4">
    <source>
        <dbReference type="Google" id="ProtNLM"/>
    </source>
</evidence>
<evidence type="ECO:0000313" key="2">
    <source>
        <dbReference type="EMBL" id="MDR6238596.1"/>
    </source>
</evidence>
<organism evidence="2 3">
    <name type="scientific">Aureibacter tunicatorum</name>
    <dbReference type="NCBI Taxonomy" id="866807"/>
    <lineage>
        <taxon>Bacteria</taxon>
        <taxon>Pseudomonadati</taxon>
        <taxon>Bacteroidota</taxon>
        <taxon>Cytophagia</taxon>
        <taxon>Cytophagales</taxon>
        <taxon>Persicobacteraceae</taxon>
        <taxon>Aureibacter</taxon>
    </lineage>
</organism>
<accession>A0AAE3XIY3</accession>
<sequence>MNILSKLFSKGASEILSKSNDIIDGLSTTDHEKLKAKNELSQIVLGSLNEVQNAQKEIIVTEAQGNWLQRSWRPLVMLSFTFIVIYTYFIQHLFSIAPQIELPDKFWGLLEVGLGGYVIGRSVEKVATSVTQNVDLTFLKKKERKNNIYG</sequence>
<dbReference type="Proteomes" id="UP001185092">
    <property type="component" value="Unassembled WGS sequence"/>
</dbReference>
<dbReference type="RefSeq" id="WP_309938102.1">
    <property type="nucleotide sequence ID" value="NZ_AP025305.1"/>
</dbReference>
<dbReference type="InterPro" id="IPR021497">
    <property type="entry name" value="GTA_holin_3TM"/>
</dbReference>
<keyword evidence="3" id="KW-1185">Reference proteome</keyword>
<reference evidence="2" key="1">
    <citation type="submission" date="2023-07" db="EMBL/GenBank/DDBJ databases">
        <title>Genomic Encyclopedia of Type Strains, Phase IV (KMG-IV): sequencing the most valuable type-strain genomes for metagenomic binning, comparative biology and taxonomic classification.</title>
        <authorList>
            <person name="Goeker M."/>
        </authorList>
    </citation>
    <scope>NUCLEOTIDE SEQUENCE</scope>
    <source>
        <strain evidence="2">DSM 26174</strain>
    </source>
</reference>
<keyword evidence="1" id="KW-0812">Transmembrane</keyword>
<protein>
    <recommendedName>
        <fullName evidence="4">Holin of 3TMs, for gene-transfer release</fullName>
    </recommendedName>
</protein>
<dbReference type="EMBL" id="JAVDQD010000002">
    <property type="protein sequence ID" value="MDR6238596.1"/>
    <property type="molecule type" value="Genomic_DNA"/>
</dbReference>
<keyword evidence="1" id="KW-1133">Transmembrane helix</keyword>
<name>A0AAE3XIY3_9BACT</name>
<gene>
    <name evidence="2" type="ORF">HNQ88_001633</name>
</gene>
<evidence type="ECO:0000256" key="1">
    <source>
        <dbReference type="SAM" id="Phobius"/>
    </source>
</evidence>
<dbReference type="Pfam" id="PF11351">
    <property type="entry name" value="GTA_holin_3TM"/>
    <property type="match status" value="1"/>
</dbReference>
<comment type="caution">
    <text evidence="2">The sequence shown here is derived from an EMBL/GenBank/DDBJ whole genome shotgun (WGS) entry which is preliminary data.</text>
</comment>
<evidence type="ECO:0000313" key="3">
    <source>
        <dbReference type="Proteomes" id="UP001185092"/>
    </source>
</evidence>
<keyword evidence="1" id="KW-0472">Membrane</keyword>
<dbReference type="AlphaFoldDB" id="A0AAE3XIY3"/>
<proteinExistence type="predicted"/>